<dbReference type="AlphaFoldDB" id="A0A5J4N9D9"/>
<dbReference type="Proteomes" id="UP000324629">
    <property type="component" value="Unassembled WGS sequence"/>
</dbReference>
<sequence>MDVDPEAVDKTLIPQDHPGCAPIALTKRVYGKPKIWICRFCQWQVDTYSQLRRHMVYHKGSRHWSMMWTSGTHCDFVDSSDRGSNRPQRGP</sequence>
<evidence type="ECO:0000259" key="2">
    <source>
        <dbReference type="PROSITE" id="PS50157"/>
    </source>
</evidence>
<proteinExistence type="predicted"/>
<dbReference type="InterPro" id="IPR013087">
    <property type="entry name" value="Znf_C2H2_type"/>
</dbReference>
<keyword evidence="1" id="KW-0479">Metal-binding</keyword>
<keyword evidence="1" id="KW-0862">Zinc</keyword>
<dbReference type="PROSITE" id="PS50157">
    <property type="entry name" value="ZINC_FINGER_C2H2_2"/>
    <property type="match status" value="1"/>
</dbReference>
<dbReference type="EMBL" id="QNGE01005349">
    <property type="protein sequence ID" value="KAA3672103.1"/>
    <property type="molecule type" value="Genomic_DNA"/>
</dbReference>
<gene>
    <name evidence="3" type="ORF">DEA37_0004540</name>
</gene>
<accession>A0A5J4N9D9</accession>
<comment type="caution">
    <text evidence="3">The sequence shown here is derived from an EMBL/GenBank/DDBJ whole genome shotgun (WGS) entry which is preliminary data.</text>
</comment>
<reference evidence="3 4" key="1">
    <citation type="journal article" date="2019" name="Gigascience">
        <title>Whole-genome sequence of the oriental lung fluke Paragonimus westermani.</title>
        <authorList>
            <person name="Oey H."/>
            <person name="Zakrzewski M."/>
            <person name="Narain K."/>
            <person name="Devi K.R."/>
            <person name="Agatsuma T."/>
            <person name="Nawaratna S."/>
            <person name="Gobert G.N."/>
            <person name="Jones M.K."/>
            <person name="Ragan M.A."/>
            <person name="McManus D.P."/>
            <person name="Krause L."/>
        </authorList>
    </citation>
    <scope>NUCLEOTIDE SEQUENCE [LARGE SCALE GENOMIC DNA]</scope>
    <source>
        <strain evidence="3 4">IND2009</strain>
    </source>
</reference>
<keyword evidence="4" id="KW-1185">Reference proteome</keyword>
<keyword evidence="1" id="KW-0863">Zinc-finger</keyword>
<feature type="domain" description="C2H2-type" evidence="2">
    <location>
        <begin position="36"/>
        <end position="63"/>
    </location>
</feature>
<evidence type="ECO:0000313" key="4">
    <source>
        <dbReference type="Proteomes" id="UP000324629"/>
    </source>
</evidence>
<dbReference type="GO" id="GO:0008270">
    <property type="term" value="F:zinc ion binding"/>
    <property type="evidence" value="ECO:0007669"/>
    <property type="project" value="UniProtKB-KW"/>
</dbReference>
<organism evidence="3 4">
    <name type="scientific">Paragonimus westermani</name>
    <dbReference type="NCBI Taxonomy" id="34504"/>
    <lineage>
        <taxon>Eukaryota</taxon>
        <taxon>Metazoa</taxon>
        <taxon>Spiralia</taxon>
        <taxon>Lophotrochozoa</taxon>
        <taxon>Platyhelminthes</taxon>
        <taxon>Trematoda</taxon>
        <taxon>Digenea</taxon>
        <taxon>Plagiorchiida</taxon>
        <taxon>Troglotremata</taxon>
        <taxon>Troglotrematidae</taxon>
        <taxon>Paragonimus</taxon>
    </lineage>
</organism>
<evidence type="ECO:0000256" key="1">
    <source>
        <dbReference type="PROSITE-ProRule" id="PRU00042"/>
    </source>
</evidence>
<dbReference type="PROSITE" id="PS00028">
    <property type="entry name" value="ZINC_FINGER_C2H2_1"/>
    <property type="match status" value="1"/>
</dbReference>
<protein>
    <recommendedName>
        <fullName evidence="2">C2H2-type domain-containing protein</fullName>
    </recommendedName>
</protein>
<evidence type="ECO:0000313" key="3">
    <source>
        <dbReference type="EMBL" id="KAA3672103.1"/>
    </source>
</evidence>
<name>A0A5J4N9D9_9TREM</name>